<keyword evidence="8" id="KW-0395">Inflammatory response</keyword>
<reference evidence="11" key="2">
    <citation type="submission" date="2025-08" db="UniProtKB">
        <authorList>
            <consortium name="Ensembl"/>
        </authorList>
    </citation>
    <scope>IDENTIFICATION</scope>
</reference>
<evidence type="ECO:0000256" key="3">
    <source>
        <dbReference type="ARBA" id="ARBA00022500"/>
    </source>
</evidence>
<feature type="chain" id="PRO_5044232406" description="Retinoic acid receptor responder protein 2" evidence="10">
    <location>
        <begin position="22"/>
        <end position="161"/>
    </location>
</feature>
<evidence type="ECO:0000256" key="9">
    <source>
        <dbReference type="ARBA" id="ARBA00032785"/>
    </source>
</evidence>
<keyword evidence="5 10" id="KW-0732">Signal</keyword>
<evidence type="ECO:0000256" key="7">
    <source>
        <dbReference type="ARBA" id="ARBA00023157"/>
    </source>
</evidence>
<keyword evidence="7" id="KW-1015">Disulfide bond</keyword>
<evidence type="ECO:0000256" key="4">
    <source>
        <dbReference type="ARBA" id="ARBA00022525"/>
    </source>
</evidence>
<dbReference type="AlphaFoldDB" id="A0AAY4DUJ5"/>
<reference evidence="11" key="3">
    <citation type="submission" date="2025-09" db="UniProtKB">
        <authorList>
            <consortium name="Ensembl"/>
        </authorList>
    </citation>
    <scope>IDENTIFICATION</scope>
</reference>
<dbReference type="GO" id="GO:0050994">
    <property type="term" value="P:regulation of lipid catabolic process"/>
    <property type="evidence" value="ECO:0007669"/>
    <property type="project" value="InterPro"/>
</dbReference>
<dbReference type="SUPFAM" id="SSF54403">
    <property type="entry name" value="Cystatin/monellin"/>
    <property type="match status" value="1"/>
</dbReference>
<sequence>MALVFLVLLLGAGTLLSSTDADEAYSKLPETFKKGVDLAVQQVNSHANIKQPFNFFKSLDSSEGSFSVKFIYHNFYLKATTCAKGTSNLNQCPFRNDRPLIDCTVCYKMYGQNIEVEPKPFVHCVHKPSINLEVRTKRINHCNHMIYLTGSPTIFAVKSPE</sequence>
<accession>A0AAY4DUJ5</accession>
<reference evidence="11 12" key="1">
    <citation type="submission" date="2020-06" db="EMBL/GenBank/DDBJ databases">
        <authorList>
            <consortium name="Wellcome Sanger Institute Data Sharing"/>
        </authorList>
    </citation>
    <scope>NUCLEOTIDE SEQUENCE [LARGE SCALE GENOMIC DNA]</scope>
</reference>
<organism evidence="11 12">
    <name type="scientific">Denticeps clupeoides</name>
    <name type="common">denticle herring</name>
    <dbReference type="NCBI Taxonomy" id="299321"/>
    <lineage>
        <taxon>Eukaryota</taxon>
        <taxon>Metazoa</taxon>
        <taxon>Chordata</taxon>
        <taxon>Craniata</taxon>
        <taxon>Vertebrata</taxon>
        <taxon>Euteleostomi</taxon>
        <taxon>Actinopterygii</taxon>
        <taxon>Neopterygii</taxon>
        <taxon>Teleostei</taxon>
        <taxon>Clupei</taxon>
        <taxon>Clupeiformes</taxon>
        <taxon>Denticipitoidei</taxon>
        <taxon>Denticipitidae</taxon>
        <taxon>Denticeps</taxon>
    </lineage>
</organism>
<dbReference type="GO" id="GO:0006954">
    <property type="term" value="P:inflammatory response"/>
    <property type="evidence" value="ECO:0007669"/>
    <property type="project" value="UniProtKB-KW"/>
</dbReference>
<dbReference type="GO" id="GO:0006935">
    <property type="term" value="P:chemotaxis"/>
    <property type="evidence" value="ECO:0007669"/>
    <property type="project" value="UniProtKB-KW"/>
</dbReference>
<comment type="subcellular location">
    <subcellularLocation>
        <location evidence="1">Secreted</location>
    </subcellularLocation>
</comment>
<evidence type="ECO:0000256" key="5">
    <source>
        <dbReference type="ARBA" id="ARBA00022729"/>
    </source>
</evidence>
<keyword evidence="3" id="KW-0145">Chemotaxis</keyword>
<name>A0AAY4DUJ5_9TELE</name>
<dbReference type="Gene3D" id="3.10.450.10">
    <property type="match status" value="1"/>
</dbReference>
<evidence type="ECO:0000256" key="10">
    <source>
        <dbReference type="SAM" id="SignalP"/>
    </source>
</evidence>
<dbReference type="PANTHER" id="PTHR15106">
    <property type="entry name" value="RETINOIC ACID RECEPTOR RESPONDER PROTEIN 2"/>
    <property type="match status" value="1"/>
</dbReference>
<protein>
    <recommendedName>
        <fullName evidence="2">Retinoic acid receptor responder protein 2</fullName>
    </recommendedName>
    <alternativeName>
        <fullName evidence="9">Chemerin</fullName>
    </alternativeName>
</protein>
<keyword evidence="12" id="KW-1185">Reference proteome</keyword>
<dbReference type="GO" id="GO:0005102">
    <property type="term" value="F:signaling receptor binding"/>
    <property type="evidence" value="ECO:0007669"/>
    <property type="project" value="InterPro"/>
</dbReference>
<dbReference type="GO" id="GO:0005576">
    <property type="term" value="C:extracellular region"/>
    <property type="evidence" value="ECO:0007669"/>
    <property type="project" value="UniProtKB-SubCell"/>
</dbReference>
<keyword evidence="6" id="KW-0221">Differentiation</keyword>
<keyword evidence="4" id="KW-0964">Secreted</keyword>
<evidence type="ECO:0000256" key="2">
    <source>
        <dbReference type="ARBA" id="ARBA00018808"/>
    </source>
</evidence>
<dbReference type="Proteomes" id="UP000694580">
    <property type="component" value="Chromosome 2"/>
</dbReference>
<dbReference type="GO" id="GO:0030154">
    <property type="term" value="P:cell differentiation"/>
    <property type="evidence" value="ECO:0007669"/>
    <property type="project" value="UniProtKB-KW"/>
</dbReference>
<evidence type="ECO:0000313" key="12">
    <source>
        <dbReference type="Proteomes" id="UP000694580"/>
    </source>
</evidence>
<evidence type="ECO:0000313" key="11">
    <source>
        <dbReference type="Ensembl" id="ENSDCDP00010049078.1"/>
    </source>
</evidence>
<proteinExistence type="predicted"/>
<dbReference type="GeneTree" id="ENSGT00400000024709"/>
<feature type="signal peptide" evidence="10">
    <location>
        <begin position="1"/>
        <end position="21"/>
    </location>
</feature>
<dbReference type="InterPro" id="IPR046350">
    <property type="entry name" value="Cystatin_sf"/>
</dbReference>
<evidence type="ECO:0000256" key="1">
    <source>
        <dbReference type="ARBA" id="ARBA00004613"/>
    </source>
</evidence>
<dbReference type="Ensembl" id="ENSDCDT00010059440.1">
    <property type="protein sequence ID" value="ENSDCDP00010049078.1"/>
    <property type="gene ID" value="ENSDCDG00010029440.1"/>
</dbReference>
<evidence type="ECO:0000256" key="8">
    <source>
        <dbReference type="ARBA" id="ARBA00023198"/>
    </source>
</evidence>
<evidence type="ECO:0000256" key="6">
    <source>
        <dbReference type="ARBA" id="ARBA00022782"/>
    </source>
</evidence>
<dbReference type="InterPro" id="IPR029562">
    <property type="entry name" value="Chemerin"/>
</dbReference>
<dbReference type="PANTHER" id="PTHR15106:SF2">
    <property type="entry name" value="RETINOIC ACID RECEPTOR RESPONDER PROTEIN 2"/>
    <property type="match status" value="1"/>
</dbReference>